<dbReference type="EMBL" id="JAAMOB010000007">
    <property type="protein sequence ID" value="KAF4111668.1"/>
    <property type="molecule type" value="Genomic_DNA"/>
</dbReference>
<evidence type="ECO:0000256" key="1">
    <source>
        <dbReference type="SAM" id="MobiDB-lite"/>
    </source>
</evidence>
<gene>
    <name evidence="2" type="ORF">G5714_008699</name>
</gene>
<protein>
    <submittedName>
        <fullName evidence="2">Uncharacterized protein</fullName>
    </submittedName>
</protein>
<feature type="compositionally biased region" description="Basic and acidic residues" evidence="1">
    <location>
        <begin position="244"/>
        <end position="260"/>
    </location>
</feature>
<feature type="compositionally biased region" description="Acidic residues" evidence="1">
    <location>
        <begin position="279"/>
        <end position="301"/>
    </location>
</feature>
<accession>A0A7J6CWE7</accession>
<evidence type="ECO:0000313" key="3">
    <source>
        <dbReference type="Proteomes" id="UP000579812"/>
    </source>
</evidence>
<sequence length="340" mass="38445">MAKDSVFEKAVNHYLKSRSSQNQEAMVSALIELLTTNSSNLETAKDARNTGVKKRLSGFLEKDIPEIIKKEELFSVYLDFLDNIYKDDFFSDQRDVIVSSLHECWGLWLLMYFNEEKSTEKSTSLKEQLKVDLLSAKQNILSKQSPSSMVYYYIRSGNNLREKGHLTESIEMFTKALEDGASGEIIPLYNRALATIMKKDIDYIAQALADLEKADKAIDSYKSHLAHILTCVKSSRQDMTAEGSKGEREGEGKGGGRREGGGGGEEEEEGSREKMKEEYGEEEEKEKDEDEEEDDNMEEKEEGQGQENKQSQMPGLDQACKRILPPLPDQGQYRRDAGAE</sequence>
<evidence type="ECO:0000313" key="2">
    <source>
        <dbReference type="EMBL" id="KAF4111668.1"/>
    </source>
</evidence>
<dbReference type="AlphaFoldDB" id="A0A7J6CWE7"/>
<reference evidence="2 3" key="1">
    <citation type="submission" date="2020-04" db="EMBL/GenBank/DDBJ databases">
        <title>Chromosome-level genome assembly of a cyprinid fish Onychostoma macrolepis by integration of Nanopore Sequencing, Bionano and Hi-C technology.</title>
        <authorList>
            <person name="Wang D."/>
        </authorList>
    </citation>
    <scope>NUCLEOTIDE SEQUENCE [LARGE SCALE GENOMIC DNA]</scope>
    <source>
        <strain evidence="2">SWU-2019</strain>
        <tissue evidence="2">Muscle</tissue>
    </source>
</reference>
<dbReference type="SUPFAM" id="SSF48452">
    <property type="entry name" value="TPR-like"/>
    <property type="match status" value="1"/>
</dbReference>
<dbReference type="InterPro" id="IPR011990">
    <property type="entry name" value="TPR-like_helical_dom_sf"/>
</dbReference>
<keyword evidence="3" id="KW-1185">Reference proteome</keyword>
<feature type="region of interest" description="Disordered" evidence="1">
    <location>
        <begin position="236"/>
        <end position="340"/>
    </location>
</feature>
<proteinExistence type="predicted"/>
<dbReference type="Proteomes" id="UP000579812">
    <property type="component" value="Unassembled WGS sequence"/>
</dbReference>
<name>A0A7J6CWE7_9TELE</name>
<comment type="caution">
    <text evidence="2">The sequence shown here is derived from an EMBL/GenBank/DDBJ whole genome shotgun (WGS) entry which is preliminary data.</text>
</comment>
<organism evidence="2 3">
    <name type="scientific">Onychostoma macrolepis</name>
    <dbReference type="NCBI Taxonomy" id="369639"/>
    <lineage>
        <taxon>Eukaryota</taxon>
        <taxon>Metazoa</taxon>
        <taxon>Chordata</taxon>
        <taxon>Craniata</taxon>
        <taxon>Vertebrata</taxon>
        <taxon>Euteleostomi</taxon>
        <taxon>Actinopterygii</taxon>
        <taxon>Neopterygii</taxon>
        <taxon>Teleostei</taxon>
        <taxon>Ostariophysi</taxon>
        <taxon>Cypriniformes</taxon>
        <taxon>Cyprinidae</taxon>
        <taxon>Acrossocheilinae</taxon>
        <taxon>Onychostoma</taxon>
    </lineage>
</organism>